<dbReference type="InterPro" id="IPR023393">
    <property type="entry name" value="START-like_dom_sf"/>
</dbReference>
<feature type="domain" description="Activator of Hsp90 ATPase homologue 1/2-like C-terminal" evidence="2">
    <location>
        <begin position="20"/>
        <end position="137"/>
    </location>
</feature>
<reference evidence="3" key="1">
    <citation type="journal article" date="2014" name="Int. J. Syst. Evol. Microbiol.">
        <title>Complete genome sequence of Corynebacterium casei LMG S-19264T (=DSM 44701T), isolated from a smear-ripened cheese.</title>
        <authorList>
            <consortium name="US DOE Joint Genome Institute (JGI-PGF)"/>
            <person name="Walter F."/>
            <person name="Albersmeier A."/>
            <person name="Kalinowski J."/>
            <person name="Ruckert C."/>
        </authorList>
    </citation>
    <scope>NUCLEOTIDE SEQUENCE</scope>
    <source>
        <strain evidence="3">JCM 4346</strain>
    </source>
</reference>
<dbReference type="EMBL" id="BMSX01000053">
    <property type="protein sequence ID" value="GGR64810.1"/>
    <property type="molecule type" value="Genomic_DNA"/>
</dbReference>
<dbReference type="CDD" id="cd07814">
    <property type="entry name" value="SRPBCC_CalC_Aha1-like"/>
    <property type="match status" value="1"/>
</dbReference>
<dbReference type="Proteomes" id="UP000658320">
    <property type="component" value="Unassembled WGS sequence"/>
</dbReference>
<reference evidence="3" key="2">
    <citation type="submission" date="2020-09" db="EMBL/GenBank/DDBJ databases">
        <authorList>
            <person name="Sun Q."/>
            <person name="Ohkuma M."/>
        </authorList>
    </citation>
    <scope>NUCLEOTIDE SEQUENCE</scope>
    <source>
        <strain evidence="3">JCM 4346</strain>
    </source>
</reference>
<dbReference type="Gene3D" id="3.30.530.20">
    <property type="match status" value="1"/>
</dbReference>
<evidence type="ECO:0000313" key="3">
    <source>
        <dbReference type="EMBL" id="GGR64810.1"/>
    </source>
</evidence>
<dbReference type="SUPFAM" id="SSF55961">
    <property type="entry name" value="Bet v1-like"/>
    <property type="match status" value="1"/>
</dbReference>
<dbReference type="AlphaFoldDB" id="A0A918FPM6"/>
<evidence type="ECO:0000256" key="1">
    <source>
        <dbReference type="ARBA" id="ARBA00006817"/>
    </source>
</evidence>
<keyword evidence="4" id="KW-1185">Reference proteome</keyword>
<accession>A0A918FPM6</accession>
<gene>
    <name evidence="3" type="ORF">GCM10010251_96640</name>
</gene>
<comment type="similarity">
    <text evidence="1">Belongs to the AHA1 family.</text>
</comment>
<protein>
    <recommendedName>
        <fullName evidence="2">Activator of Hsp90 ATPase homologue 1/2-like C-terminal domain-containing protein</fullName>
    </recommendedName>
</protein>
<organism evidence="3 4">
    <name type="scientific">Streptomyces aurantiogriseus</name>
    <dbReference type="NCBI Taxonomy" id="66870"/>
    <lineage>
        <taxon>Bacteria</taxon>
        <taxon>Bacillati</taxon>
        <taxon>Actinomycetota</taxon>
        <taxon>Actinomycetes</taxon>
        <taxon>Kitasatosporales</taxon>
        <taxon>Streptomycetaceae</taxon>
        <taxon>Streptomyces</taxon>
    </lineage>
</organism>
<dbReference type="Pfam" id="PF08327">
    <property type="entry name" value="AHSA1"/>
    <property type="match status" value="1"/>
</dbReference>
<proteinExistence type="inferred from homology"/>
<sequence length="143" mass="15837">MTPEPADDAPVIHCDQFLPHSPATVWKALTDPELHARWWAAGDVRPIVGHRFTLDMGPWGEQPCEVLAVDPERLLRYSMAEGNLDTTITWRLEPEGHGTRLFLTHEGFDLDSPFGKAAFDGMGDGWLHVLDRLAAVLANPTAS</sequence>
<comment type="caution">
    <text evidence="3">The sequence shown here is derived from an EMBL/GenBank/DDBJ whole genome shotgun (WGS) entry which is preliminary data.</text>
</comment>
<name>A0A918FPM6_9ACTN</name>
<dbReference type="InterPro" id="IPR013538">
    <property type="entry name" value="ASHA1/2-like_C"/>
</dbReference>
<evidence type="ECO:0000313" key="4">
    <source>
        <dbReference type="Proteomes" id="UP000658320"/>
    </source>
</evidence>
<evidence type="ECO:0000259" key="2">
    <source>
        <dbReference type="Pfam" id="PF08327"/>
    </source>
</evidence>
<dbReference type="RefSeq" id="WP_189944394.1">
    <property type="nucleotide sequence ID" value="NZ_BMSX01000053.1"/>
</dbReference>